<keyword evidence="2" id="KW-1185">Reference proteome</keyword>
<sequence length="36" mass="3977">MGFEDCRSKDGLNPCLILANFIRDNLGILSKRVPGL</sequence>
<name>A0ABM8BLE1_9CREN</name>
<gene>
    <name evidence="1" type="ORF">Vsou_09030</name>
</gene>
<dbReference type="EMBL" id="AP026830">
    <property type="protein sequence ID" value="BDR91810.1"/>
    <property type="molecule type" value="Genomic_DNA"/>
</dbReference>
<protein>
    <submittedName>
        <fullName evidence="1">Uncharacterized protein</fullName>
    </submittedName>
</protein>
<reference evidence="2" key="1">
    <citation type="submission" date="2022-09" db="EMBL/GenBank/DDBJ databases">
        <title>Complete genome sequence of Vulcanisaeta souniana.</title>
        <authorList>
            <person name="Kato S."/>
            <person name="Itoh T."/>
            <person name="Ohkuma M."/>
        </authorList>
    </citation>
    <scope>NUCLEOTIDE SEQUENCE [LARGE SCALE GENOMIC DNA]</scope>
    <source>
        <strain evidence="2">JCM 11219</strain>
    </source>
</reference>
<evidence type="ECO:0000313" key="1">
    <source>
        <dbReference type="EMBL" id="BDR91810.1"/>
    </source>
</evidence>
<organism evidence="1 2">
    <name type="scientific">Vulcanisaeta souniana JCM 11219</name>
    <dbReference type="NCBI Taxonomy" id="1293586"/>
    <lineage>
        <taxon>Archaea</taxon>
        <taxon>Thermoproteota</taxon>
        <taxon>Thermoprotei</taxon>
        <taxon>Thermoproteales</taxon>
        <taxon>Thermoproteaceae</taxon>
        <taxon>Vulcanisaeta</taxon>
    </lineage>
</organism>
<evidence type="ECO:0000313" key="2">
    <source>
        <dbReference type="Proteomes" id="UP001060771"/>
    </source>
</evidence>
<accession>A0ABM8BLE1</accession>
<dbReference type="Proteomes" id="UP001060771">
    <property type="component" value="Chromosome"/>
</dbReference>
<proteinExistence type="predicted"/>